<reference evidence="3 5" key="2">
    <citation type="submission" date="2013-03" db="EMBL/GenBank/DDBJ databases">
        <title>The Genome Sequence of Enterococcus malodoratus ATCC_43197 (PacBio/Illumina hybrid assembly).</title>
        <authorList>
            <consortium name="The Broad Institute Genomics Platform"/>
            <consortium name="The Broad Institute Genome Sequencing Center for Infectious Disease"/>
            <person name="Earl A."/>
            <person name="Russ C."/>
            <person name="Gilmore M."/>
            <person name="Surin D."/>
            <person name="Walker B."/>
            <person name="Young S."/>
            <person name="Zeng Q."/>
            <person name="Gargeya S."/>
            <person name="Fitzgerald M."/>
            <person name="Haas B."/>
            <person name="Abouelleil A."/>
            <person name="Allen A.W."/>
            <person name="Alvarado L."/>
            <person name="Arachchi H.M."/>
            <person name="Berlin A.M."/>
            <person name="Chapman S.B."/>
            <person name="Gainer-Dewar J."/>
            <person name="Goldberg J."/>
            <person name="Griggs A."/>
            <person name="Gujja S."/>
            <person name="Hansen M."/>
            <person name="Howarth C."/>
            <person name="Imamovic A."/>
            <person name="Ireland A."/>
            <person name="Larimer J."/>
            <person name="McCowan C."/>
            <person name="Murphy C."/>
            <person name="Pearson M."/>
            <person name="Poon T.W."/>
            <person name="Priest M."/>
            <person name="Roberts A."/>
            <person name="Saif S."/>
            <person name="Shea T."/>
            <person name="Sisk P."/>
            <person name="Sykes S."/>
            <person name="Wortman J."/>
            <person name="Nusbaum C."/>
            <person name="Birren B."/>
        </authorList>
    </citation>
    <scope>NUCLEOTIDE SEQUENCE [LARGE SCALE GENOMIC DNA]</scope>
    <source>
        <strain evidence="3 5">ATCC 43197</strain>
    </source>
</reference>
<evidence type="ECO:0000313" key="2">
    <source>
        <dbReference type="EMBL" id="EOH75077.1"/>
    </source>
</evidence>
<dbReference type="EMBL" id="AJAK01000021">
    <property type="protein sequence ID" value="EOH75077.1"/>
    <property type="molecule type" value="Genomic_DNA"/>
</dbReference>
<evidence type="ECO:0008006" key="6">
    <source>
        <dbReference type="Google" id="ProtNLM"/>
    </source>
</evidence>
<dbReference type="Proteomes" id="UP000013783">
    <property type="component" value="Unassembled WGS sequence"/>
</dbReference>
<feature type="region of interest" description="Disordered" evidence="1">
    <location>
        <begin position="1"/>
        <end position="26"/>
    </location>
</feature>
<dbReference type="EMBL" id="ASWA01000003">
    <property type="protein sequence ID" value="EOT66979.1"/>
    <property type="molecule type" value="Genomic_DNA"/>
</dbReference>
<evidence type="ECO:0000256" key="1">
    <source>
        <dbReference type="SAM" id="MobiDB-lite"/>
    </source>
</evidence>
<organism evidence="2 4">
    <name type="scientific">Enterococcus malodoratus ATCC 43197</name>
    <dbReference type="NCBI Taxonomy" id="1158601"/>
    <lineage>
        <taxon>Bacteria</taxon>
        <taxon>Bacillati</taxon>
        <taxon>Bacillota</taxon>
        <taxon>Bacilli</taxon>
        <taxon>Lactobacillales</taxon>
        <taxon>Enterococcaceae</taxon>
        <taxon>Enterococcus</taxon>
    </lineage>
</organism>
<dbReference type="STRING" id="71451.RV07_GL000945"/>
<proteinExistence type="predicted"/>
<dbReference type="Proteomes" id="UP000014148">
    <property type="component" value="Unassembled WGS sequence"/>
</dbReference>
<gene>
    <name evidence="3" type="ORF">I585_02500</name>
    <name evidence="2" type="ORF">UAI_03318</name>
</gene>
<accession>R2NSQ1</accession>
<dbReference type="Pfam" id="PF11148">
    <property type="entry name" value="DUF2922"/>
    <property type="match status" value="1"/>
</dbReference>
<name>R2NSQ1_9ENTE</name>
<dbReference type="InterPro" id="IPR021321">
    <property type="entry name" value="DUF2922"/>
</dbReference>
<sequence length="209" mass="23463">MINLAATFENSNGRNHRWSMKDPDTSKSATEIKTSLEKLTALNLFEKDGVGLFQKVVTAKFVETIVTPIFDKNDPTNDEATAMTRAESVKTQTVPTVEPIIESTENSAEPIRDLRELIVEQKMIQPDILRQVVELPECVNAEEPSQHEAVSLVLAIIPPNGTLEDLSMDQSTEPVRMILTVRMKEKPKSTAGESPPKKRRKRLLEWLRG</sequence>
<dbReference type="OrthoDB" id="2195168at2"/>
<dbReference type="PATRIC" id="fig|1158601.3.peg.3293"/>
<protein>
    <recommendedName>
        <fullName evidence="6">DUF2922 family protein</fullName>
    </recommendedName>
</protein>
<evidence type="ECO:0000313" key="5">
    <source>
        <dbReference type="Proteomes" id="UP000014148"/>
    </source>
</evidence>
<dbReference type="AlphaFoldDB" id="R2NSQ1"/>
<dbReference type="eggNOG" id="ENOG5032KQE">
    <property type="taxonomic scope" value="Bacteria"/>
</dbReference>
<reference evidence="2 4" key="1">
    <citation type="submission" date="2013-02" db="EMBL/GenBank/DDBJ databases">
        <title>The Genome Sequence of Enterococcus malodoratus ATCC_43197.</title>
        <authorList>
            <consortium name="The Broad Institute Genome Sequencing Platform"/>
            <consortium name="The Broad Institute Genome Sequencing Center for Infectious Disease"/>
            <person name="Earl A.M."/>
            <person name="Gilmore M.S."/>
            <person name="Lebreton F."/>
            <person name="Walker B."/>
            <person name="Young S.K."/>
            <person name="Zeng Q."/>
            <person name="Gargeya S."/>
            <person name="Fitzgerald M."/>
            <person name="Haas B."/>
            <person name="Abouelleil A."/>
            <person name="Alvarado L."/>
            <person name="Arachchi H.M."/>
            <person name="Berlin A.M."/>
            <person name="Chapman S.B."/>
            <person name="Dewar J."/>
            <person name="Goldberg J."/>
            <person name="Griggs A."/>
            <person name="Gujja S."/>
            <person name="Hansen M."/>
            <person name="Howarth C."/>
            <person name="Imamovic A."/>
            <person name="Larimer J."/>
            <person name="McCowan C."/>
            <person name="Murphy C."/>
            <person name="Neiman D."/>
            <person name="Pearson M."/>
            <person name="Priest M."/>
            <person name="Roberts A."/>
            <person name="Saif S."/>
            <person name="Shea T."/>
            <person name="Sisk P."/>
            <person name="Sykes S."/>
            <person name="Wortman J."/>
            <person name="Nusbaum C."/>
            <person name="Birren B."/>
        </authorList>
    </citation>
    <scope>NUCLEOTIDE SEQUENCE [LARGE SCALE GENOMIC DNA]</scope>
    <source>
        <strain evidence="2 4">ATCC 43197</strain>
    </source>
</reference>
<keyword evidence="5" id="KW-1185">Reference proteome</keyword>
<evidence type="ECO:0000313" key="3">
    <source>
        <dbReference type="EMBL" id="EOT66979.1"/>
    </source>
</evidence>
<evidence type="ECO:0000313" key="4">
    <source>
        <dbReference type="Proteomes" id="UP000013783"/>
    </source>
</evidence>
<comment type="caution">
    <text evidence="2">The sequence shown here is derived from an EMBL/GenBank/DDBJ whole genome shotgun (WGS) entry which is preliminary data.</text>
</comment>
<dbReference type="RefSeq" id="WP_010742116.1">
    <property type="nucleotide sequence ID" value="NZ_KB946251.1"/>
</dbReference>